<evidence type="ECO:0000313" key="2">
    <source>
        <dbReference type="EMBL" id="UJO18200.1"/>
    </source>
</evidence>
<dbReference type="RefSeq" id="XP_047762566.1">
    <property type="nucleotide sequence ID" value="XM_047904982.1"/>
</dbReference>
<dbReference type="PANTHER" id="PTHR10622:SF10">
    <property type="entry name" value="HET DOMAIN-CONTAINING PROTEIN"/>
    <property type="match status" value="1"/>
</dbReference>
<name>A0A9Q8LIN5_PASFU</name>
<dbReference type="EMBL" id="CP090167">
    <property type="protein sequence ID" value="UJO18200.1"/>
    <property type="molecule type" value="Genomic_DNA"/>
</dbReference>
<evidence type="ECO:0000259" key="1">
    <source>
        <dbReference type="Pfam" id="PF06985"/>
    </source>
</evidence>
<dbReference type="OrthoDB" id="674604at2759"/>
<proteinExistence type="predicted"/>
<dbReference type="Proteomes" id="UP000756132">
    <property type="component" value="Chromosome 5"/>
</dbReference>
<organism evidence="2 3">
    <name type="scientific">Passalora fulva</name>
    <name type="common">Tomato leaf mold</name>
    <name type="synonym">Cladosporium fulvum</name>
    <dbReference type="NCBI Taxonomy" id="5499"/>
    <lineage>
        <taxon>Eukaryota</taxon>
        <taxon>Fungi</taxon>
        <taxon>Dikarya</taxon>
        <taxon>Ascomycota</taxon>
        <taxon>Pezizomycotina</taxon>
        <taxon>Dothideomycetes</taxon>
        <taxon>Dothideomycetidae</taxon>
        <taxon>Mycosphaerellales</taxon>
        <taxon>Mycosphaerellaceae</taxon>
        <taxon>Fulvia</taxon>
    </lineage>
</organism>
<evidence type="ECO:0000313" key="3">
    <source>
        <dbReference type="Proteomes" id="UP000756132"/>
    </source>
</evidence>
<dbReference type="KEGG" id="ffu:CLAFUR5_05834"/>
<feature type="domain" description="Heterokaryon incompatibility" evidence="1">
    <location>
        <begin position="22"/>
        <end position="108"/>
    </location>
</feature>
<dbReference type="AlphaFoldDB" id="A0A9Q8LIN5"/>
<dbReference type="GeneID" id="71985712"/>
<dbReference type="Pfam" id="PF06985">
    <property type="entry name" value="HET"/>
    <property type="match status" value="1"/>
</dbReference>
<sequence length="186" mass="20975">MRLINTKTLKLSEFPDSRCPKYAILSHTWGSKEVALSDWQRLEYRATRKGFAKIAGLCKLASSVYSLDYAWVDTCCIDKSSSADLSEGINSMYRYYEEAAVCIVYMSDVPASCNALEDKAVNQSRWFTRGWTLQELLVPKHVAFFGQGWNLLGILSSNSKRGEAKSIAEYTNIPEEVLKHVKRPSG</sequence>
<protein>
    <submittedName>
        <fullName evidence="2">Vegetative incompatibility protein HET-E-1</fullName>
    </submittedName>
</protein>
<gene>
    <name evidence="2" type="ORF">CLAFUR5_05834</name>
</gene>
<dbReference type="PANTHER" id="PTHR10622">
    <property type="entry name" value="HET DOMAIN-CONTAINING PROTEIN"/>
    <property type="match status" value="1"/>
</dbReference>
<dbReference type="InterPro" id="IPR010730">
    <property type="entry name" value="HET"/>
</dbReference>
<reference evidence="2" key="1">
    <citation type="submission" date="2021-12" db="EMBL/GenBank/DDBJ databases">
        <authorList>
            <person name="Zaccaron A."/>
            <person name="Stergiopoulos I."/>
        </authorList>
    </citation>
    <scope>NUCLEOTIDE SEQUENCE</scope>
    <source>
        <strain evidence="2">Race5_Kim</strain>
    </source>
</reference>
<accession>A0A9Q8LIN5</accession>
<keyword evidence="3" id="KW-1185">Reference proteome</keyword>
<reference evidence="2" key="2">
    <citation type="journal article" date="2022" name="Microb. Genom.">
        <title>A chromosome-scale genome assembly of the tomato pathogen Cladosporium fulvum reveals a compartmentalized genome architecture and the presence of a dispensable chromosome.</title>
        <authorList>
            <person name="Zaccaron A.Z."/>
            <person name="Chen L.H."/>
            <person name="Samaras A."/>
            <person name="Stergiopoulos I."/>
        </authorList>
    </citation>
    <scope>NUCLEOTIDE SEQUENCE</scope>
    <source>
        <strain evidence="2">Race5_Kim</strain>
    </source>
</reference>